<reference evidence="2 3" key="1">
    <citation type="submission" date="2020-08" db="EMBL/GenBank/DDBJ databases">
        <title>Complete genome sequence of Klebsiella pneumoniae KP2757.</title>
        <authorList>
            <person name="Zhang X."/>
        </authorList>
    </citation>
    <scope>NUCLEOTIDE SEQUENCE [LARGE SCALE GENOMIC DNA]</scope>
    <source>
        <strain evidence="2 3">KP2757</strain>
    </source>
</reference>
<dbReference type="Proteomes" id="UP000516181">
    <property type="component" value="Chromosome"/>
</dbReference>
<accession>A0A7H0EIQ4</accession>
<reference evidence="1" key="3">
    <citation type="submission" date="2024-01" db="EMBL/GenBank/DDBJ databases">
        <authorList>
            <person name="Macesic N."/>
        </authorList>
    </citation>
    <scope>NUCLEOTIDE SEQUENCE</scope>
    <source>
        <strain evidence="1">CPO071</strain>
    </source>
</reference>
<reference evidence="1" key="2">
    <citation type="journal article" date="2023" name="Nat. Commun.">
        <title>Genomic dissection of endemic carbapenem resistance reveals metallo-beta-lactamase dissemination through clonal, plasmid and integron transfer.</title>
        <authorList>
            <person name="Macesic N."/>
            <person name="Hawkey J."/>
            <person name="Vezina B."/>
            <person name="Wisniewski J.A."/>
            <person name="Cottingham H."/>
            <person name="Blakeway L.V."/>
            <person name="Harshegyi T."/>
            <person name="Pragastis K."/>
            <person name="Badoordeen G.Z."/>
            <person name="Dennison A."/>
            <person name="Spelman D.W."/>
            <person name="Jenney A.W.J."/>
            <person name="Peleg A.Y."/>
        </authorList>
    </citation>
    <scope>NUCLEOTIDE SEQUENCE</scope>
    <source>
        <strain evidence="1">CPO071</strain>
    </source>
</reference>
<evidence type="ECO:0000313" key="2">
    <source>
        <dbReference type="EMBL" id="QNP23670.1"/>
    </source>
</evidence>
<dbReference type="AlphaFoldDB" id="A0A7H0EIQ4"/>
<protein>
    <submittedName>
        <fullName evidence="2">Uncharacterized protein</fullName>
    </submittedName>
</protein>
<dbReference type="Proteomes" id="UP001176846">
    <property type="component" value="Unassembled WGS sequence"/>
</dbReference>
<organism evidence="2 3">
    <name type="scientific">Klebsiella variicola</name>
    <dbReference type="NCBI Taxonomy" id="244366"/>
    <lineage>
        <taxon>Bacteria</taxon>
        <taxon>Pseudomonadati</taxon>
        <taxon>Pseudomonadota</taxon>
        <taxon>Gammaproteobacteria</taxon>
        <taxon>Enterobacterales</taxon>
        <taxon>Enterobacteriaceae</taxon>
        <taxon>Klebsiella/Raoultella group</taxon>
        <taxon>Klebsiella</taxon>
        <taxon>Klebsiella pneumoniae complex</taxon>
    </lineage>
</organism>
<evidence type="ECO:0000313" key="1">
    <source>
        <dbReference type="EMBL" id="MEC6058936.1"/>
    </source>
</evidence>
<evidence type="ECO:0000313" key="3">
    <source>
        <dbReference type="Proteomes" id="UP000516181"/>
    </source>
</evidence>
<dbReference type="RefSeq" id="WP_046882284.1">
    <property type="nucleotide sequence ID" value="NZ_BIHH01000001.1"/>
</dbReference>
<sequence length="42" mass="4767">MRLKINELSICALKIKAPPKTAAHHRNAIILLAKLAEQRFPF</sequence>
<dbReference type="EMBL" id="JARTTN020000001">
    <property type="protein sequence ID" value="MEC6058936.1"/>
    <property type="molecule type" value="Genomic_DNA"/>
</dbReference>
<dbReference type="EMBL" id="CP060807">
    <property type="protein sequence ID" value="QNP23670.1"/>
    <property type="molecule type" value="Genomic_DNA"/>
</dbReference>
<proteinExistence type="predicted"/>
<name>A0A7H0EIQ4_KLEVA</name>
<gene>
    <name evidence="2" type="ORF">IAP99_20025</name>
    <name evidence="1" type="ORF">QAB22_020735</name>
</gene>